<dbReference type="PhylomeDB" id="T1J7E5"/>
<dbReference type="PANTHER" id="PTHR11848">
    <property type="entry name" value="TGF-BETA FAMILY"/>
    <property type="match status" value="1"/>
</dbReference>
<keyword evidence="7" id="KW-0325">Glycoprotein</keyword>
<dbReference type="PRINTS" id="PR00669">
    <property type="entry name" value="INHIBINA"/>
</dbReference>
<protein>
    <recommendedName>
        <fullName evidence="11">TGF-beta family profile domain-containing protein</fullName>
    </recommendedName>
</protein>
<feature type="signal peptide" evidence="10">
    <location>
        <begin position="1"/>
        <end position="17"/>
    </location>
</feature>
<dbReference type="eggNOG" id="KOG3900">
    <property type="taxonomic scope" value="Eukaryota"/>
</dbReference>
<feature type="chain" id="PRO_5004590254" description="TGF-beta family profile domain-containing protein" evidence="10">
    <location>
        <begin position="18"/>
        <end position="330"/>
    </location>
</feature>
<evidence type="ECO:0000256" key="10">
    <source>
        <dbReference type="SAM" id="SignalP"/>
    </source>
</evidence>
<dbReference type="AlphaFoldDB" id="T1J7E5"/>
<dbReference type="Gene3D" id="2.10.90.10">
    <property type="entry name" value="Cystine-knot cytokines"/>
    <property type="match status" value="1"/>
</dbReference>
<dbReference type="InterPro" id="IPR017948">
    <property type="entry name" value="TGFb_CS"/>
</dbReference>
<keyword evidence="5 8" id="KW-0339">Growth factor</keyword>
<proteinExistence type="inferred from homology"/>
<dbReference type="PROSITE" id="PS00250">
    <property type="entry name" value="TGF_BETA_1"/>
    <property type="match status" value="1"/>
</dbReference>
<dbReference type="STRING" id="126957.T1J7E5"/>
<name>T1J7E5_STRMM</name>
<evidence type="ECO:0000256" key="3">
    <source>
        <dbReference type="ARBA" id="ARBA00022525"/>
    </source>
</evidence>
<dbReference type="CDD" id="cd13761">
    <property type="entry name" value="TGF_beta_BMP5_like"/>
    <property type="match status" value="1"/>
</dbReference>
<accession>T1J7E5</accession>
<comment type="similarity">
    <text evidence="2 8">Belongs to the TGF-beta family.</text>
</comment>
<evidence type="ECO:0000313" key="12">
    <source>
        <dbReference type="EnsemblMetazoa" id="SMAR009587-PA"/>
    </source>
</evidence>
<evidence type="ECO:0000256" key="5">
    <source>
        <dbReference type="ARBA" id="ARBA00023030"/>
    </source>
</evidence>
<evidence type="ECO:0000256" key="6">
    <source>
        <dbReference type="ARBA" id="ARBA00023157"/>
    </source>
</evidence>
<keyword evidence="4 10" id="KW-0732">Signal</keyword>
<evidence type="ECO:0000256" key="1">
    <source>
        <dbReference type="ARBA" id="ARBA00004613"/>
    </source>
</evidence>
<keyword evidence="3" id="KW-0964">Secreted</keyword>
<dbReference type="EMBL" id="JH431924">
    <property type="status" value="NOT_ANNOTATED_CDS"/>
    <property type="molecule type" value="Genomic_DNA"/>
</dbReference>
<evidence type="ECO:0000256" key="9">
    <source>
        <dbReference type="SAM" id="MobiDB-lite"/>
    </source>
</evidence>
<dbReference type="GO" id="GO:0005125">
    <property type="term" value="F:cytokine activity"/>
    <property type="evidence" value="ECO:0007669"/>
    <property type="project" value="TreeGrafter"/>
</dbReference>
<feature type="region of interest" description="Disordered" evidence="9">
    <location>
        <begin position="196"/>
        <end position="222"/>
    </location>
</feature>
<dbReference type="GO" id="GO:0008083">
    <property type="term" value="F:growth factor activity"/>
    <property type="evidence" value="ECO:0007669"/>
    <property type="project" value="UniProtKB-KW"/>
</dbReference>
<comment type="subcellular location">
    <subcellularLocation>
        <location evidence="1">Secreted</location>
    </subcellularLocation>
</comment>
<dbReference type="EnsemblMetazoa" id="SMAR009587-RA">
    <property type="protein sequence ID" value="SMAR009587-PA"/>
    <property type="gene ID" value="SMAR009587"/>
</dbReference>
<evidence type="ECO:0000256" key="2">
    <source>
        <dbReference type="ARBA" id="ARBA00006656"/>
    </source>
</evidence>
<dbReference type="SMART" id="SM00204">
    <property type="entry name" value="TGFB"/>
    <property type="match status" value="1"/>
</dbReference>
<dbReference type="HOGENOM" id="CLU_020515_4_0_1"/>
<dbReference type="InterPro" id="IPR015615">
    <property type="entry name" value="TGF-beta-rel"/>
</dbReference>
<sequence>MQSSLLVVLGVLGLTCGVPLPQHPNSHDKSIPRYMLRLYQEITQGINAGKCGYKTVRNLKDLGKPVTCQEYQLKFNLSSIPNDDENILQAARIHLELTKDLTDWHEAALFTRSSFRLHLGHGPNKGRVIQCENEPQLGIRDIIFNVTEIVHKSQENRPEYLNLTLIIDGEPPLPACPPNTIKFEAMMEIETSSLKQINCNENGEEDDSTRRKRSTRSGGNNAKIPSGVCQRFPLAINFREIGWDNWVVAPATYNAYFCSGTCPFPINDHLNASNHAVVQNLVHSFQPNYVPPACCAPTKLAPMSMLYYEYNSSLILKTYEDMVVDECGCQ</sequence>
<dbReference type="FunFam" id="2.10.90.10:FF:000001">
    <property type="entry name" value="Bone morphogenetic protein 4"/>
    <property type="match status" value="1"/>
</dbReference>
<dbReference type="SUPFAM" id="SSF57501">
    <property type="entry name" value="Cystine-knot cytokines"/>
    <property type="match status" value="1"/>
</dbReference>
<keyword evidence="13" id="KW-1185">Reference proteome</keyword>
<evidence type="ECO:0000313" key="13">
    <source>
        <dbReference type="Proteomes" id="UP000014500"/>
    </source>
</evidence>
<keyword evidence="6" id="KW-1015">Disulfide bond</keyword>
<evidence type="ECO:0000256" key="8">
    <source>
        <dbReference type="RuleBase" id="RU000354"/>
    </source>
</evidence>
<feature type="domain" description="TGF-beta family profile" evidence="11">
    <location>
        <begin position="210"/>
        <end position="330"/>
    </location>
</feature>
<dbReference type="GO" id="GO:0005615">
    <property type="term" value="C:extracellular space"/>
    <property type="evidence" value="ECO:0007669"/>
    <property type="project" value="TreeGrafter"/>
</dbReference>
<reference evidence="13" key="1">
    <citation type="submission" date="2011-05" db="EMBL/GenBank/DDBJ databases">
        <authorList>
            <person name="Richards S.R."/>
            <person name="Qu J."/>
            <person name="Jiang H."/>
            <person name="Jhangiani S.N."/>
            <person name="Agravi P."/>
            <person name="Goodspeed R."/>
            <person name="Gross S."/>
            <person name="Mandapat C."/>
            <person name="Jackson L."/>
            <person name="Mathew T."/>
            <person name="Pu L."/>
            <person name="Thornton R."/>
            <person name="Saada N."/>
            <person name="Wilczek-Boney K.B."/>
            <person name="Lee S."/>
            <person name="Kovar C."/>
            <person name="Wu Y."/>
            <person name="Scherer S.E."/>
            <person name="Worley K.C."/>
            <person name="Muzny D.M."/>
            <person name="Gibbs R."/>
        </authorList>
    </citation>
    <scope>NUCLEOTIDE SEQUENCE</scope>
    <source>
        <strain evidence="13">Brora</strain>
    </source>
</reference>
<reference evidence="12" key="2">
    <citation type="submission" date="2015-02" db="UniProtKB">
        <authorList>
            <consortium name="EnsemblMetazoa"/>
        </authorList>
    </citation>
    <scope>IDENTIFICATION</scope>
</reference>
<evidence type="ECO:0000256" key="7">
    <source>
        <dbReference type="ARBA" id="ARBA00023180"/>
    </source>
</evidence>
<dbReference type="Proteomes" id="UP000014500">
    <property type="component" value="Unassembled WGS sequence"/>
</dbReference>
<dbReference type="Pfam" id="PF00019">
    <property type="entry name" value="TGF_beta"/>
    <property type="match status" value="1"/>
</dbReference>
<evidence type="ECO:0000259" key="11">
    <source>
        <dbReference type="PROSITE" id="PS51362"/>
    </source>
</evidence>
<evidence type="ECO:0000256" key="4">
    <source>
        <dbReference type="ARBA" id="ARBA00022729"/>
    </source>
</evidence>
<dbReference type="PANTHER" id="PTHR11848:SF300">
    <property type="entry name" value="CVG1 PROTEIN"/>
    <property type="match status" value="1"/>
</dbReference>
<organism evidence="12 13">
    <name type="scientific">Strigamia maritima</name>
    <name type="common">European centipede</name>
    <name type="synonym">Geophilus maritimus</name>
    <dbReference type="NCBI Taxonomy" id="126957"/>
    <lineage>
        <taxon>Eukaryota</taxon>
        <taxon>Metazoa</taxon>
        <taxon>Ecdysozoa</taxon>
        <taxon>Arthropoda</taxon>
        <taxon>Myriapoda</taxon>
        <taxon>Chilopoda</taxon>
        <taxon>Pleurostigmophora</taxon>
        <taxon>Geophilomorpha</taxon>
        <taxon>Linotaeniidae</taxon>
        <taxon>Strigamia</taxon>
    </lineage>
</organism>
<dbReference type="InterPro" id="IPR001839">
    <property type="entry name" value="TGF-b_C"/>
</dbReference>
<dbReference type="PROSITE" id="PS51362">
    <property type="entry name" value="TGF_BETA_2"/>
    <property type="match status" value="1"/>
</dbReference>
<dbReference type="InterPro" id="IPR029034">
    <property type="entry name" value="Cystine-knot_cytokine"/>
</dbReference>